<organism evidence="1">
    <name type="scientific">Physcomitrium patens</name>
    <name type="common">Spreading-leaved earth moss</name>
    <name type="synonym">Physcomitrella patens</name>
    <dbReference type="NCBI Taxonomy" id="3218"/>
    <lineage>
        <taxon>Eukaryota</taxon>
        <taxon>Viridiplantae</taxon>
        <taxon>Streptophyta</taxon>
        <taxon>Embryophyta</taxon>
        <taxon>Bryophyta</taxon>
        <taxon>Bryophytina</taxon>
        <taxon>Bryopsida</taxon>
        <taxon>Funariidae</taxon>
        <taxon>Funariales</taxon>
        <taxon>Funariaceae</taxon>
        <taxon>Physcomitrium</taxon>
    </lineage>
</organism>
<gene>
    <name evidence="1" type="ORF">PHYPA_013986</name>
</gene>
<dbReference type="Gramene" id="Pp3c10_16800V3.1">
    <property type="protein sequence ID" value="PAC:32900850.CDS.1"/>
    <property type="gene ID" value="Pp3c10_16800"/>
</dbReference>
<reference evidence="2" key="3">
    <citation type="submission" date="2020-12" db="UniProtKB">
        <authorList>
            <consortium name="EnsemblPlants"/>
        </authorList>
    </citation>
    <scope>IDENTIFICATION</scope>
</reference>
<sequence length="65" mass="7275">MDMLVLFPLEFLSNIHVAKPVRNVLNATGVKNLTLTMEEYEDAKTKLNLEVAIPPSHASKPWKGL</sequence>
<dbReference type="EnsemblPlants" id="Pp3c10_16800V3.2">
    <property type="protein sequence ID" value="PAC:32900851.CDS.1"/>
    <property type="gene ID" value="Pp3c10_16800"/>
</dbReference>
<dbReference type="EMBL" id="ABEU02000010">
    <property type="protein sequence ID" value="PNR46866.1"/>
    <property type="molecule type" value="Genomic_DNA"/>
</dbReference>
<dbReference type="AlphaFoldDB" id="A0A2K1JZB7"/>
<accession>A0A2K1JZB7</accession>
<reference evidence="1 3" key="2">
    <citation type="journal article" date="2018" name="Plant J.">
        <title>The Physcomitrella patens chromosome-scale assembly reveals moss genome structure and evolution.</title>
        <authorList>
            <person name="Lang D."/>
            <person name="Ullrich K.K."/>
            <person name="Murat F."/>
            <person name="Fuchs J."/>
            <person name="Jenkins J."/>
            <person name="Haas F.B."/>
            <person name="Piednoel M."/>
            <person name="Gundlach H."/>
            <person name="Van Bel M."/>
            <person name="Meyberg R."/>
            <person name="Vives C."/>
            <person name="Morata J."/>
            <person name="Symeonidi A."/>
            <person name="Hiss M."/>
            <person name="Muchero W."/>
            <person name="Kamisugi Y."/>
            <person name="Saleh O."/>
            <person name="Blanc G."/>
            <person name="Decker E.L."/>
            <person name="van Gessel N."/>
            <person name="Grimwood J."/>
            <person name="Hayes R.D."/>
            <person name="Graham S.W."/>
            <person name="Gunter L.E."/>
            <person name="McDaniel S.F."/>
            <person name="Hoernstein S.N.W."/>
            <person name="Larsson A."/>
            <person name="Li F.W."/>
            <person name="Perroud P.F."/>
            <person name="Phillips J."/>
            <person name="Ranjan P."/>
            <person name="Rokshar D.S."/>
            <person name="Rothfels C.J."/>
            <person name="Schneider L."/>
            <person name="Shu S."/>
            <person name="Stevenson D.W."/>
            <person name="Thummler F."/>
            <person name="Tillich M."/>
            <person name="Villarreal Aguilar J.C."/>
            <person name="Widiez T."/>
            <person name="Wong G.K."/>
            <person name="Wymore A."/>
            <person name="Zhang Y."/>
            <person name="Zimmer A.D."/>
            <person name="Quatrano R.S."/>
            <person name="Mayer K.F.X."/>
            <person name="Goodstein D."/>
            <person name="Casacuberta J.M."/>
            <person name="Vandepoele K."/>
            <person name="Reski R."/>
            <person name="Cuming A.C."/>
            <person name="Tuskan G.A."/>
            <person name="Maumus F."/>
            <person name="Salse J."/>
            <person name="Schmutz J."/>
            <person name="Rensing S.A."/>
        </authorList>
    </citation>
    <scope>NUCLEOTIDE SEQUENCE [LARGE SCALE GENOMIC DNA]</scope>
    <source>
        <strain evidence="2 3">cv. Gransden 2004</strain>
    </source>
</reference>
<evidence type="ECO:0000313" key="3">
    <source>
        <dbReference type="Proteomes" id="UP000006727"/>
    </source>
</evidence>
<name>A0A2K1JZB7_PHYPA</name>
<keyword evidence="3" id="KW-1185">Reference proteome</keyword>
<evidence type="ECO:0000313" key="1">
    <source>
        <dbReference type="EMBL" id="PNR46866.1"/>
    </source>
</evidence>
<dbReference type="Gramene" id="Pp3c10_16800V3.2">
    <property type="protein sequence ID" value="PAC:32900851.CDS.1"/>
    <property type="gene ID" value="Pp3c10_16800"/>
</dbReference>
<protein>
    <submittedName>
        <fullName evidence="1 2">Uncharacterized protein</fullName>
    </submittedName>
</protein>
<dbReference type="Proteomes" id="UP000006727">
    <property type="component" value="Chromosome 10"/>
</dbReference>
<dbReference type="EnsemblPlants" id="Pp3c10_16800V3.1">
    <property type="protein sequence ID" value="PAC:32900850.CDS.1"/>
    <property type="gene ID" value="Pp3c10_16800"/>
</dbReference>
<dbReference type="InParanoid" id="A0A2K1JZB7"/>
<reference evidence="1 3" key="1">
    <citation type="journal article" date="2008" name="Science">
        <title>The Physcomitrella genome reveals evolutionary insights into the conquest of land by plants.</title>
        <authorList>
            <person name="Rensing S."/>
            <person name="Lang D."/>
            <person name="Zimmer A."/>
            <person name="Terry A."/>
            <person name="Salamov A."/>
            <person name="Shapiro H."/>
            <person name="Nishiyama T."/>
            <person name="Perroud P.-F."/>
            <person name="Lindquist E."/>
            <person name="Kamisugi Y."/>
            <person name="Tanahashi T."/>
            <person name="Sakakibara K."/>
            <person name="Fujita T."/>
            <person name="Oishi K."/>
            <person name="Shin-I T."/>
            <person name="Kuroki Y."/>
            <person name="Toyoda A."/>
            <person name="Suzuki Y."/>
            <person name="Hashimoto A."/>
            <person name="Yamaguchi K."/>
            <person name="Sugano A."/>
            <person name="Kohara Y."/>
            <person name="Fujiyama A."/>
            <person name="Anterola A."/>
            <person name="Aoki S."/>
            <person name="Ashton N."/>
            <person name="Barbazuk W.B."/>
            <person name="Barker E."/>
            <person name="Bennetzen J."/>
            <person name="Bezanilla M."/>
            <person name="Blankenship R."/>
            <person name="Cho S.H."/>
            <person name="Dutcher S."/>
            <person name="Estelle M."/>
            <person name="Fawcett J.A."/>
            <person name="Gundlach H."/>
            <person name="Hanada K."/>
            <person name="Heyl A."/>
            <person name="Hicks K.A."/>
            <person name="Hugh J."/>
            <person name="Lohr M."/>
            <person name="Mayer K."/>
            <person name="Melkozernov A."/>
            <person name="Murata T."/>
            <person name="Nelson D."/>
            <person name="Pils B."/>
            <person name="Prigge M."/>
            <person name="Reiss B."/>
            <person name="Renner T."/>
            <person name="Rombauts S."/>
            <person name="Rushton P."/>
            <person name="Sanderfoot A."/>
            <person name="Schween G."/>
            <person name="Shiu S.-H."/>
            <person name="Stueber K."/>
            <person name="Theodoulou F.L."/>
            <person name="Tu H."/>
            <person name="Van de Peer Y."/>
            <person name="Verrier P.J."/>
            <person name="Waters E."/>
            <person name="Wood A."/>
            <person name="Yang L."/>
            <person name="Cove D."/>
            <person name="Cuming A."/>
            <person name="Hasebe M."/>
            <person name="Lucas S."/>
            <person name="Mishler D.B."/>
            <person name="Reski R."/>
            <person name="Grigoriev I."/>
            <person name="Quatrano R.S."/>
            <person name="Boore J.L."/>
        </authorList>
    </citation>
    <scope>NUCLEOTIDE SEQUENCE [LARGE SCALE GENOMIC DNA]</scope>
    <source>
        <strain evidence="2 3">cv. Gransden 2004</strain>
    </source>
</reference>
<proteinExistence type="predicted"/>
<evidence type="ECO:0000313" key="2">
    <source>
        <dbReference type="EnsemblPlants" id="PAC:32900850.CDS.1"/>
    </source>
</evidence>
<dbReference type="PaxDb" id="3218-PP1S145_1V6.1"/>